<sequence>MPSRDWRLRITDILQAVQDVEQFTQGMTFEEFSKNKMVVQSVLYSFVIIGEASANIPEEIQALDPTIPWRKMSDMRNVMAHEYFQVNLSIVWQTIHRNLPPILPKLEKLIEN</sequence>
<evidence type="ECO:0000256" key="2">
    <source>
        <dbReference type="ARBA" id="ARBA00022649"/>
    </source>
</evidence>
<dbReference type="EMBL" id="JAYGIE010000104">
    <property type="protein sequence ID" value="MEA5479955.1"/>
    <property type="molecule type" value="Genomic_DNA"/>
</dbReference>
<name>A0ABU5TP73_9CYAN</name>
<keyword evidence="2" id="KW-1277">Toxin-antitoxin system</keyword>
<evidence type="ECO:0000256" key="4">
    <source>
        <dbReference type="ARBA" id="ARBA00022741"/>
    </source>
</evidence>
<dbReference type="PANTHER" id="PTHR34139:SF1">
    <property type="entry name" value="RNASE MJ1380-RELATED"/>
    <property type="match status" value="1"/>
</dbReference>
<keyword evidence="1" id="KW-0597">Phosphoprotein</keyword>
<comment type="caution">
    <text evidence="6">The sequence shown here is derived from an EMBL/GenBank/DDBJ whole genome shotgun (WGS) entry which is preliminary data.</text>
</comment>
<dbReference type="InterPro" id="IPR051813">
    <property type="entry name" value="HepT_RNase_toxin"/>
</dbReference>
<keyword evidence="5" id="KW-0378">Hydrolase</keyword>
<dbReference type="Pfam" id="PF01934">
    <property type="entry name" value="HepT-like"/>
    <property type="match status" value="1"/>
</dbReference>
<protein>
    <submittedName>
        <fullName evidence="6">DUF86 domain-containing protein</fullName>
    </submittedName>
</protein>
<evidence type="ECO:0000256" key="1">
    <source>
        <dbReference type="ARBA" id="ARBA00022553"/>
    </source>
</evidence>
<organism evidence="6 7">
    <name type="scientific">Pseudanabaena galeata UHCC 0370</name>
    <dbReference type="NCBI Taxonomy" id="3110310"/>
    <lineage>
        <taxon>Bacteria</taxon>
        <taxon>Bacillati</taxon>
        <taxon>Cyanobacteriota</taxon>
        <taxon>Cyanophyceae</taxon>
        <taxon>Pseudanabaenales</taxon>
        <taxon>Pseudanabaenaceae</taxon>
        <taxon>Pseudanabaena</taxon>
    </lineage>
</organism>
<gene>
    <name evidence="6" type="ORF">VB774_20195</name>
</gene>
<dbReference type="RefSeq" id="WP_323263081.1">
    <property type="nucleotide sequence ID" value="NZ_JAYGIE010000104.1"/>
</dbReference>
<dbReference type="InterPro" id="IPR008201">
    <property type="entry name" value="HepT-like"/>
</dbReference>
<evidence type="ECO:0000256" key="3">
    <source>
        <dbReference type="ARBA" id="ARBA00022722"/>
    </source>
</evidence>
<keyword evidence="3" id="KW-0540">Nuclease</keyword>
<dbReference type="SUPFAM" id="SSF81593">
    <property type="entry name" value="Nucleotidyltransferase substrate binding subunit/domain"/>
    <property type="match status" value="1"/>
</dbReference>
<reference evidence="6 7" key="1">
    <citation type="submission" date="2023-12" db="EMBL/GenBank/DDBJ databases">
        <title>Baltic Sea Cyanobacteria.</title>
        <authorList>
            <person name="Delbaje E."/>
            <person name="Fewer D.P."/>
            <person name="Shishido T.K."/>
        </authorList>
    </citation>
    <scope>NUCLEOTIDE SEQUENCE [LARGE SCALE GENOMIC DNA]</scope>
    <source>
        <strain evidence="6 7">UHCC 0370</strain>
    </source>
</reference>
<proteinExistence type="predicted"/>
<dbReference type="PANTHER" id="PTHR34139">
    <property type="entry name" value="UPF0331 PROTEIN MJ0127"/>
    <property type="match status" value="1"/>
</dbReference>
<evidence type="ECO:0000256" key="5">
    <source>
        <dbReference type="ARBA" id="ARBA00022801"/>
    </source>
</evidence>
<evidence type="ECO:0000313" key="7">
    <source>
        <dbReference type="Proteomes" id="UP001301388"/>
    </source>
</evidence>
<accession>A0ABU5TP73</accession>
<keyword evidence="7" id="KW-1185">Reference proteome</keyword>
<dbReference type="Proteomes" id="UP001301388">
    <property type="component" value="Unassembled WGS sequence"/>
</dbReference>
<keyword evidence="4" id="KW-0547">Nucleotide-binding</keyword>
<evidence type="ECO:0000313" key="6">
    <source>
        <dbReference type="EMBL" id="MEA5479955.1"/>
    </source>
</evidence>